<dbReference type="AlphaFoldDB" id="A0A6J7BZW2"/>
<feature type="region of interest" description="Disordered" evidence="1">
    <location>
        <begin position="63"/>
        <end position="83"/>
    </location>
</feature>
<reference evidence="2" key="1">
    <citation type="submission" date="2020-05" db="EMBL/GenBank/DDBJ databases">
        <authorList>
            <person name="Chiriac C."/>
            <person name="Salcher M."/>
            <person name="Ghai R."/>
            <person name="Kavagutti S V."/>
        </authorList>
    </citation>
    <scope>NUCLEOTIDE SEQUENCE</scope>
</reference>
<dbReference type="EMBL" id="CAFBIZ010000167">
    <property type="protein sequence ID" value="CAB4851377.1"/>
    <property type="molecule type" value="Genomic_DNA"/>
</dbReference>
<organism evidence="2">
    <name type="scientific">freshwater metagenome</name>
    <dbReference type="NCBI Taxonomy" id="449393"/>
    <lineage>
        <taxon>unclassified sequences</taxon>
        <taxon>metagenomes</taxon>
        <taxon>ecological metagenomes</taxon>
    </lineage>
</organism>
<name>A0A6J7BZW2_9ZZZZ</name>
<proteinExistence type="predicted"/>
<gene>
    <name evidence="2" type="ORF">UFOPK3268_01233</name>
</gene>
<evidence type="ECO:0000256" key="1">
    <source>
        <dbReference type="SAM" id="MobiDB-lite"/>
    </source>
</evidence>
<sequence>MQSCAIFREQSLVGGDHRRSRGHRGQDQGAGRLDSPEQFDDDIRAGRCKGLKIARDQRRVDAFAPSGRVADTHPDEPQGRARASSEVIGRLREQTGDLATHISTAQESDGQLTGQLIRRSHRIPFQGVVRKP</sequence>
<accession>A0A6J7BZW2</accession>
<evidence type="ECO:0000313" key="2">
    <source>
        <dbReference type="EMBL" id="CAB4851377.1"/>
    </source>
</evidence>
<feature type="region of interest" description="Disordered" evidence="1">
    <location>
        <begin position="1"/>
        <end position="41"/>
    </location>
</feature>
<feature type="compositionally biased region" description="Basic and acidic residues" evidence="1">
    <location>
        <begin position="70"/>
        <end position="79"/>
    </location>
</feature>
<protein>
    <submittedName>
        <fullName evidence="2">Unannotated protein</fullName>
    </submittedName>
</protein>